<dbReference type="GO" id="GO:0022857">
    <property type="term" value="F:transmembrane transporter activity"/>
    <property type="evidence" value="ECO:0007669"/>
    <property type="project" value="InterPro"/>
</dbReference>
<dbReference type="NCBIfam" id="TIGR02801">
    <property type="entry name" value="tolR"/>
    <property type="match status" value="1"/>
</dbReference>
<keyword evidence="3 10" id="KW-1003">Cell membrane</keyword>
<keyword evidence="4 10" id="KW-0997">Cell inner membrane</keyword>
<keyword evidence="7 10" id="KW-1133">Transmembrane helix</keyword>
<comment type="subcellular location">
    <subcellularLocation>
        <location evidence="10">Cell inner membrane</location>
        <topology evidence="10">Single-pass membrane protein</topology>
    </subcellularLocation>
    <subcellularLocation>
        <location evidence="1">Cell membrane</location>
        <topology evidence="1">Single-pass membrane protein</topology>
    </subcellularLocation>
</comment>
<keyword evidence="9 10" id="KW-0131">Cell cycle</keyword>
<comment type="function">
    <text evidence="10">Part of the Tol-Pal system, which plays a role in outer membrane invagination during cell division and is important for maintaining outer membrane integrity.</text>
</comment>
<evidence type="ECO:0000256" key="7">
    <source>
        <dbReference type="ARBA" id="ARBA00022989"/>
    </source>
</evidence>
<evidence type="ECO:0000256" key="1">
    <source>
        <dbReference type="ARBA" id="ARBA00004162"/>
    </source>
</evidence>
<dbReference type="GO" id="GO:0015031">
    <property type="term" value="P:protein transport"/>
    <property type="evidence" value="ECO:0007669"/>
    <property type="project" value="InterPro"/>
</dbReference>
<feature type="transmembrane region" description="Helical" evidence="10">
    <location>
        <begin position="15"/>
        <end position="36"/>
    </location>
</feature>
<dbReference type="HAMAP" id="MF_02203">
    <property type="entry name" value="TolR"/>
    <property type="match status" value="1"/>
</dbReference>
<evidence type="ECO:0000256" key="6">
    <source>
        <dbReference type="ARBA" id="ARBA00022692"/>
    </source>
</evidence>
<accession>A0A7Z0SDA3</accession>
<evidence type="ECO:0000256" key="2">
    <source>
        <dbReference type="ARBA" id="ARBA00005811"/>
    </source>
</evidence>
<comment type="caution">
    <text evidence="11">The sequence shown here is derived from an EMBL/GenBank/DDBJ whole genome shotgun (WGS) entry which is preliminary data.</text>
</comment>
<dbReference type="Pfam" id="PF02472">
    <property type="entry name" value="ExbD"/>
    <property type="match status" value="1"/>
</dbReference>
<evidence type="ECO:0000256" key="3">
    <source>
        <dbReference type="ARBA" id="ARBA00022475"/>
    </source>
</evidence>
<organism evidence="11 12">
    <name type="scientific">Candidatus Methanofishera endochildressiae</name>
    <dbReference type="NCBI Taxonomy" id="2738884"/>
    <lineage>
        <taxon>Bacteria</taxon>
        <taxon>Pseudomonadati</taxon>
        <taxon>Pseudomonadota</taxon>
        <taxon>Gammaproteobacteria</taxon>
        <taxon>Candidatus Methanofishera</taxon>
    </lineage>
</organism>
<dbReference type="GO" id="GO:0005886">
    <property type="term" value="C:plasma membrane"/>
    <property type="evidence" value="ECO:0007669"/>
    <property type="project" value="UniProtKB-SubCell"/>
</dbReference>
<dbReference type="GO" id="GO:0051301">
    <property type="term" value="P:cell division"/>
    <property type="evidence" value="ECO:0007669"/>
    <property type="project" value="UniProtKB-UniRule"/>
</dbReference>
<dbReference type="Gene3D" id="3.30.420.270">
    <property type="match status" value="1"/>
</dbReference>
<gene>
    <name evidence="10 11" type="primary">tolR</name>
    <name evidence="11" type="ORF">H0A75_01725</name>
</gene>
<dbReference type="InterPro" id="IPR003400">
    <property type="entry name" value="ExbD"/>
</dbReference>
<evidence type="ECO:0000256" key="9">
    <source>
        <dbReference type="ARBA" id="ARBA00023306"/>
    </source>
</evidence>
<evidence type="ECO:0000256" key="4">
    <source>
        <dbReference type="ARBA" id="ARBA00022519"/>
    </source>
</evidence>
<reference evidence="11 12" key="1">
    <citation type="submission" date="2020-05" db="EMBL/GenBank/DDBJ databases">
        <title>Horizontal transmission and recombination maintain forever young bacterial symbiont genomes.</title>
        <authorList>
            <person name="Russell S.L."/>
            <person name="Pepper-Tunick E."/>
            <person name="Svedberg J."/>
            <person name="Byrne A."/>
            <person name="Ruelas Castillo J."/>
            <person name="Vollmers C."/>
            <person name="Beinart R.A."/>
            <person name="Corbett-Detig R."/>
        </authorList>
    </citation>
    <scope>NUCLEOTIDE SEQUENCE [LARGE SCALE GENOMIC DNA]</scope>
    <source>
        <strain evidence="11">4727-3</strain>
    </source>
</reference>
<dbReference type="PANTHER" id="PTHR30558:SF7">
    <property type="entry name" value="TOL-PAL SYSTEM PROTEIN TOLR"/>
    <property type="match status" value="1"/>
</dbReference>
<comment type="subunit">
    <text evidence="10">The Tol-Pal system is composed of five core proteins: the inner membrane proteins TolA, TolQ and TolR, the periplasmic protein TolB and the outer membrane protein Pal. They form a network linking the inner and outer membranes and the peptidoglycan layer.</text>
</comment>
<evidence type="ECO:0000313" key="12">
    <source>
        <dbReference type="Proteomes" id="UP000537890"/>
    </source>
</evidence>
<comment type="similarity">
    <text evidence="2 10">Belongs to the ExbD/TolR family.</text>
</comment>
<dbReference type="InterPro" id="IPR014168">
    <property type="entry name" value="Tol-Pal_TolR"/>
</dbReference>
<evidence type="ECO:0000256" key="5">
    <source>
        <dbReference type="ARBA" id="ARBA00022618"/>
    </source>
</evidence>
<name>A0A7Z0SDA3_9GAMM</name>
<dbReference type="AlphaFoldDB" id="A0A7Z0SDA3"/>
<dbReference type="EMBL" id="JACCHS010000017">
    <property type="protein sequence ID" value="NYT46584.1"/>
    <property type="molecule type" value="Genomic_DNA"/>
</dbReference>
<proteinExistence type="inferred from homology"/>
<evidence type="ECO:0000256" key="8">
    <source>
        <dbReference type="ARBA" id="ARBA00023136"/>
    </source>
</evidence>
<evidence type="ECO:0000313" key="11">
    <source>
        <dbReference type="EMBL" id="NYT46584.1"/>
    </source>
</evidence>
<keyword evidence="8 10" id="KW-0472">Membrane</keyword>
<sequence>MARRKRRKPMAEINVVPYIDVTLVLLIIFMITAPLIQSGVDVDLPQAEAKDISLEDMPAPVIITITKAGEFFIDLGNGEDDEPVTAGEVLILTQAVRKNKPATQVYIRGDKEVQYGKVVTVMAALKNAGVPNVGLMTENF</sequence>
<keyword evidence="5 10" id="KW-0132">Cell division</keyword>
<keyword evidence="6 10" id="KW-0812">Transmembrane</keyword>
<protein>
    <recommendedName>
        <fullName evidence="10">Tol-Pal system protein TolR</fullName>
    </recommendedName>
</protein>
<dbReference type="PANTHER" id="PTHR30558">
    <property type="entry name" value="EXBD MEMBRANE COMPONENT OF PMF-DRIVEN MACROMOLECULE IMPORT SYSTEM"/>
    <property type="match status" value="1"/>
</dbReference>
<evidence type="ECO:0000256" key="10">
    <source>
        <dbReference type="HAMAP-Rule" id="MF_02203"/>
    </source>
</evidence>
<dbReference type="Proteomes" id="UP000537890">
    <property type="component" value="Unassembled WGS sequence"/>
</dbReference>